<dbReference type="Gene3D" id="1.10.274.100">
    <property type="entry name" value="RNA polymerase Rpb1, domain 3"/>
    <property type="match status" value="1"/>
</dbReference>
<dbReference type="Gene3D" id="1.10.150.390">
    <property type="match status" value="1"/>
</dbReference>
<name>F8QSX5_9EUKA</name>
<dbReference type="NCBIfam" id="NF006336">
    <property type="entry name" value="PRK08566.1"/>
    <property type="match status" value="1"/>
</dbReference>
<keyword evidence="9" id="KW-0238">DNA-binding</keyword>
<dbReference type="InterPro" id="IPR044893">
    <property type="entry name" value="RNA_pol_Rpb1_clamp_domain"/>
</dbReference>
<evidence type="ECO:0000256" key="11">
    <source>
        <dbReference type="ARBA" id="ARBA00048552"/>
    </source>
</evidence>
<dbReference type="Gene3D" id="4.10.860.120">
    <property type="entry name" value="RNA polymerase II, clamp domain"/>
    <property type="match status" value="1"/>
</dbReference>
<comment type="function">
    <text evidence="12">DNA-dependent RNA polymerase catalyzes the transcription of DNA into RNA using the four ribonucleoside triphosphates as substrates.</text>
</comment>
<keyword evidence="8" id="KW-0460">Magnesium</keyword>
<dbReference type="FunFam" id="2.40.40.20:FF:000019">
    <property type="entry name" value="DNA-directed RNA polymerase II subunit RPB1"/>
    <property type="match status" value="1"/>
</dbReference>
<dbReference type="Gene3D" id="6.20.50.80">
    <property type="match status" value="1"/>
</dbReference>
<feature type="compositionally biased region" description="Acidic residues" evidence="13">
    <location>
        <begin position="1148"/>
        <end position="1160"/>
    </location>
</feature>
<sequence length="1721" mass="191744">MKGIADDSSLIGSIDFGLFDPEEVKKFAACEITKPQNYENGKIVTGGLSDLRMGTQSPEYRCRTCGQDLQNCPGHFGYINLAEPFFHIGFSDKVYKILQMVCHKCGRLLVSYSDPEVQYIVTHFKGKDRFTRIFEKISGKTHKCAHPTEKNKDPSQADEVVDEEFWNRVNGGLNGEHHRVKEPCNEAVPEVAMGKDFLVIYKDGSKTDEDYIPAERVLNIFENISDQDLRIMGFDPKRSHPKWMILTVLPVPPLSVRPQVSSPGQAAPSQDDVTHKLHSLLQTNEHLKLQLANGAPDTALAEDRQLLQWHISTYFINDKPSMDRAENKSHRPLKVISQRLKGKEGHIRGHLSGKRVNFSARSVISPDPSIEIDQVGVPKELAKILTFPEVVTTLNQKWLEGIVAKGPDAEGGANFIISDTGTKTDLQFCQKINTQNLSPGYTVERHLRDNDIVIFNRQPSLHKMSMMGHRAFLMSGKTFRLNLCVTTPYNADFDGDEMNLHVPQSQTARAEVRHIMAVPYQIISPQANKPIIGLVQDALLGSRLLSMKDTFLTRNQVMNLMMWLPNEKDNILPPPCILKPVQLWSGKQIFSLFMPRINLDAYSANVDEKRGDKKTMIPDNDCKVIIRNGELLAGIIDKKTVARGEQSLIHVVINSYDIKTAKDFLSQTQLIVNNWLEHRGFSIGLIDCVVPKFVTEEVDRALEELDRDVNKEIRGAMSGQLEPAPGMTFMQTFEFNVNSKLNGFLGKSSDIVKAHIRRDNSLIEMNMAGSKGADSNISQIIASVAQQNMEGKRVRFGFRMRTLPHYQKGMYGLIERGFCKHSYVEGLEPPEFIFHAMAGRTGIIDTACKTSDTGYIQRRLCKSMESHHVAYDGTVRNSMNEVVQFIYGGDGLDATGLETQNLRLSVMGDREFSEEYEMEVDDATFGQNVMEQRIIDDVQNMQNRHDVLNSEIKRLQDFRQLLQTEIFLKGESKVVLPVNITRIIQTSQQMQGINVHSSKSDLNPIDVIRRVDEKIRSLIVVKGTDAIAVTAQENATLLLRIMLYSNLSAKQIIFKHRLDEKAFEYVLGSISERFYRSIVSPGEMVGTIAGQSIGEPSTQMTLNTFHYAGISAKDVTLGVPRLNEIMNLAKQIKTPCVTVILDYNSNNQDDDGSDMDDEEDRSVRQRQNKQELDAALAKDVRANVECAAFKKFVTKSEIFYDPEPADNTTIDEDREWIGIYINNQLDFNIDNYSPWVLRFELDVKSLLASNVSLPEIQRAIENSYSSELFVSIFEGNMANAASSFPPVIRIRPTKSLVQKNGKTDESEFFLREIEQQLYDERAISIKGIPGIRRVKIDQKAKRKVLEEDHHWVEKSDPQLITEGTALKAILGLDHIDKKLTYTNDINEIYDVLGIEAARNSLCNEMMMIMDNAGASLNRRHLDLLADTMTQYGRLYPVSRHGINRTGTGTLARASYEQTIDVFFDACSFAETDPMEDVSSNIIVGKPSHAGTGIVECFINPKLLPTRQGTIIQNDEEGKLQGVATPVQTMSPGPENMSSLYGDDGGDYTMSPFMTSPFPASPGIGGQMSPFSPGGGLASPMSPMSPMSPVGEAYSPMVTEGVASPLVGYGGGYIATALSPSVTTQSYENTASPMLTHAYSPLTQSSMSPLAAQQYSPASPLAATSDYSDSSPNGYSPARYNPLSPNVNMGGAGPYSYSPNQSPQSPGSPLMYNPKAKKDGKK</sequence>
<evidence type="ECO:0000256" key="8">
    <source>
        <dbReference type="ARBA" id="ARBA00022842"/>
    </source>
</evidence>
<reference evidence="15" key="1">
    <citation type="journal article" date="2011" name="PLoS ONE">
        <title>Phylogeny of Parasitic Parabasalia and Free-Living Relatives Inferred from Conventional Markers vs. Rpb1, a Single-Copy Gene.</title>
        <authorList>
            <person name="Malik S.-B."/>
            <person name="Brochu C.D."/>
            <person name="Bilic I."/>
            <person name="Yuan J."/>
            <person name="Hess M."/>
            <person name="Logsdon J.M.Jr."/>
            <person name="Carlton J.M."/>
        </authorList>
    </citation>
    <scope>NUCLEOTIDE SEQUENCE</scope>
    <source>
        <strain evidence="15">Hs-3:NIH</strain>
    </source>
</reference>
<dbReference type="Gene3D" id="3.30.1360.140">
    <property type="match status" value="1"/>
</dbReference>
<keyword evidence="5 12" id="KW-0548">Nucleotidyltransferase</keyword>
<evidence type="ECO:0000256" key="2">
    <source>
        <dbReference type="ARBA" id="ARBA00006460"/>
    </source>
</evidence>
<dbReference type="EC" id="2.7.7.6" evidence="12"/>
<dbReference type="InterPro" id="IPR000722">
    <property type="entry name" value="RNA_pol_asu"/>
</dbReference>
<dbReference type="InterPro" id="IPR007073">
    <property type="entry name" value="RNA_pol_Rpb1_7"/>
</dbReference>
<dbReference type="FunFam" id="4.10.860.120:FF:000003">
    <property type="entry name" value="DNA-directed RNA polymerase subunit"/>
    <property type="match status" value="1"/>
</dbReference>
<evidence type="ECO:0000313" key="15">
    <source>
        <dbReference type="EMBL" id="AEA40835.1"/>
    </source>
</evidence>
<dbReference type="PANTHER" id="PTHR19376">
    <property type="entry name" value="DNA-DIRECTED RNA POLYMERASE"/>
    <property type="match status" value="1"/>
</dbReference>
<dbReference type="Gene3D" id="2.40.40.20">
    <property type="match status" value="1"/>
</dbReference>
<dbReference type="Pfam" id="PF04997">
    <property type="entry name" value="RNA_pol_Rpb1_1"/>
    <property type="match status" value="1"/>
</dbReference>
<evidence type="ECO:0000259" key="14">
    <source>
        <dbReference type="SMART" id="SM00663"/>
    </source>
</evidence>
<feature type="compositionally biased region" description="Low complexity" evidence="13">
    <location>
        <begin position="1693"/>
        <end position="1708"/>
    </location>
</feature>
<dbReference type="Pfam" id="PF04983">
    <property type="entry name" value="RNA_pol_Rpb1_3"/>
    <property type="match status" value="1"/>
</dbReference>
<keyword evidence="7" id="KW-0862">Zinc</keyword>
<protein>
    <recommendedName>
        <fullName evidence="12">DNA-directed RNA polymerase subunit</fullName>
        <ecNumber evidence="12">2.7.7.6</ecNumber>
    </recommendedName>
</protein>
<keyword evidence="10 12" id="KW-0804">Transcription</keyword>
<dbReference type="GO" id="GO:0006351">
    <property type="term" value="P:DNA-templated transcription"/>
    <property type="evidence" value="ECO:0007669"/>
    <property type="project" value="InterPro"/>
</dbReference>
<dbReference type="Gene3D" id="3.30.1490.180">
    <property type="entry name" value="RNA polymerase ii"/>
    <property type="match status" value="1"/>
</dbReference>
<evidence type="ECO:0000256" key="7">
    <source>
        <dbReference type="ARBA" id="ARBA00022833"/>
    </source>
</evidence>
<dbReference type="Pfam" id="PF04990">
    <property type="entry name" value="RNA_pol_Rpb1_7"/>
    <property type="match status" value="1"/>
</dbReference>
<dbReference type="InterPro" id="IPR007083">
    <property type="entry name" value="RNA_pol_Rpb1_4"/>
</dbReference>
<dbReference type="SMART" id="SM00663">
    <property type="entry name" value="RPOLA_N"/>
    <property type="match status" value="1"/>
</dbReference>
<dbReference type="CDD" id="cd02584">
    <property type="entry name" value="RNAP_II_Rpb1_C"/>
    <property type="match status" value="1"/>
</dbReference>
<dbReference type="InterPro" id="IPR007066">
    <property type="entry name" value="RNA_pol_Rpb1_3"/>
</dbReference>
<dbReference type="Pfam" id="PF00623">
    <property type="entry name" value="RNA_pol_Rpb1_2"/>
    <property type="match status" value="1"/>
</dbReference>
<dbReference type="Pfam" id="PF04998">
    <property type="entry name" value="RNA_pol_Rpb1_5"/>
    <property type="match status" value="1"/>
</dbReference>
<dbReference type="Gene3D" id="6.10.250.2940">
    <property type="match status" value="1"/>
</dbReference>
<dbReference type="InterPro" id="IPR007075">
    <property type="entry name" value="RNA_pol_Rpb1_6"/>
</dbReference>
<feature type="region of interest" description="Disordered" evidence="13">
    <location>
        <begin position="1145"/>
        <end position="1169"/>
    </location>
</feature>
<evidence type="ECO:0000256" key="4">
    <source>
        <dbReference type="ARBA" id="ARBA00022679"/>
    </source>
</evidence>
<feature type="domain" description="RNA polymerase N-terminal" evidence="14">
    <location>
        <begin position="242"/>
        <end position="546"/>
    </location>
</feature>
<evidence type="ECO:0000256" key="6">
    <source>
        <dbReference type="ARBA" id="ARBA00022723"/>
    </source>
</evidence>
<dbReference type="InterPro" id="IPR007081">
    <property type="entry name" value="RNA_pol_Rpb1_5"/>
</dbReference>
<evidence type="ECO:0000256" key="12">
    <source>
        <dbReference type="RuleBase" id="RU004279"/>
    </source>
</evidence>
<evidence type="ECO:0000256" key="10">
    <source>
        <dbReference type="ARBA" id="ARBA00023163"/>
    </source>
</evidence>
<evidence type="ECO:0000256" key="1">
    <source>
        <dbReference type="ARBA" id="ARBA00004123"/>
    </source>
</evidence>
<dbReference type="EMBL" id="HM016227">
    <property type="protein sequence ID" value="AEA40835.1"/>
    <property type="molecule type" value="Genomic_DNA"/>
</dbReference>
<accession>F8QSX5</accession>
<feature type="region of interest" description="Disordered" evidence="13">
    <location>
        <begin position="1659"/>
        <end position="1721"/>
    </location>
</feature>
<feature type="compositionally biased region" description="Polar residues" evidence="13">
    <location>
        <begin position="1664"/>
        <end position="1673"/>
    </location>
</feature>
<dbReference type="GO" id="GO:0003677">
    <property type="term" value="F:DNA binding"/>
    <property type="evidence" value="ECO:0007669"/>
    <property type="project" value="UniProtKB-KW"/>
</dbReference>
<evidence type="ECO:0000256" key="3">
    <source>
        <dbReference type="ARBA" id="ARBA00022478"/>
    </source>
</evidence>
<dbReference type="Gene3D" id="1.10.132.30">
    <property type="match status" value="1"/>
</dbReference>
<dbReference type="GO" id="GO:0005665">
    <property type="term" value="C:RNA polymerase II, core complex"/>
    <property type="evidence" value="ECO:0007669"/>
    <property type="project" value="TreeGrafter"/>
</dbReference>
<keyword evidence="4 12" id="KW-0808">Transferase</keyword>
<dbReference type="InterPro" id="IPR042102">
    <property type="entry name" value="RNA_pol_Rpb1_3_sf"/>
</dbReference>
<dbReference type="Pfam" id="PF04992">
    <property type="entry name" value="RNA_pol_Rpb1_6"/>
    <property type="match status" value="1"/>
</dbReference>
<keyword evidence="6" id="KW-0479">Metal-binding</keyword>
<dbReference type="InterPro" id="IPR038120">
    <property type="entry name" value="Rpb1_funnel_sf"/>
</dbReference>
<evidence type="ECO:0000256" key="5">
    <source>
        <dbReference type="ARBA" id="ARBA00022695"/>
    </source>
</evidence>
<dbReference type="GO" id="GO:0003899">
    <property type="term" value="F:DNA-directed RNA polymerase activity"/>
    <property type="evidence" value="ECO:0007669"/>
    <property type="project" value="UniProtKB-EC"/>
</dbReference>
<organism evidence="15">
    <name type="scientific">Pentatrichomonas hominis</name>
    <dbReference type="NCBI Taxonomy" id="5728"/>
    <lineage>
        <taxon>Eukaryota</taxon>
        <taxon>Metamonada</taxon>
        <taxon>Parabasalia</taxon>
        <taxon>Trichomonadida</taxon>
        <taxon>Trichomonadidae</taxon>
        <taxon>Pentatrichomonas</taxon>
    </lineage>
</organism>
<evidence type="ECO:0000256" key="9">
    <source>
        <dbReference type="ARBA" id="ARBA00023125"/>
    </source>
</evidence>
<dbReference type="InterPro" id="IPR045867">
    <property type="entry name" value="DNA-dir_RpoC_beta_prime"/>
</dbReference>
<dbReference type="InterPro" id="IPR006592">
    <property type="entry name" value="RNA_pol_N"/>
</dbReference>
<dbReference type="InterPro" id="IPR038593">
    <property type="entry name" value="RNA_pol_Rpb1_7_sf"/>
</dbReference>
<dbReference type="InterPro" id="IPR007080">
    <property type="entry name" value="RNA_pol_Rpb1_1"/>
</dbReference>
<dbReference type="SUPFAM" id="SSF64484">
    <property type="entry name" value="beta and beta-prime subunits of DNA dependent RNA-polymerase"/>
    <property type="match status" value="1"/>
</dbReference>
<evidence type="ECO:0000256" key="13">
    <source>
        <dbReference type="SAM" id="MobiDB-lite"/>
    </source>
</evidence>
<comment type="subcellular location">
    <subcellularLocation>
        <location evidence="1">Nucleus</location>
    </subcellularLocation>
</comment>
<dbReference type="CDD" id="cd02733">
    <property type="entry name" value="RNAP_II_RPB1_N"/>
    <property type="match status" value="1"/>
</dbReference>
<comment type="similarity">
    <text evidence="2 12">Belongs to the RNA polymerase beta' chain family.</text>
</comment>
<dbReference type="FunFam" id="1.10.274.100:FF:000001">
    <property type="entry name" value="DNA-directed RNA polymerase subunit"/>
    <property type="match status" value="1"/>
</dbReference>
<keyword evidence="3 12" id="KW-0240">DNA-directed RNA polymerase</keyword>
<proteinExistence type="inferred from homology"/>
<comment type="catalytic activity">
    <reaction evidence="11 12">
        <text>RNA(n) + a ribonucleoside 5'-triphosphate = RNA(n+1) + diphosphate</text>
        <dbReference type="Rhea" id="RHEA:21248"/>
        <dbReference type="Rhea" id="RHEA-COMP:14527"/>
        <dbReference type="Rhea" id="RHEA-COMP:17342"/>
        <dbReference type="ChEBI" id="CHEBI:33019"/>
        <dbReference type="ChEBI" id="CHEBI:61557"/>
        <dbReference type="ChEBI" id="CHEBI:140395"/>
        <dbReference type="EC" id="2.7.7.6"/>
    </reaction>
</comment>
<dbReference type="Pfam" id="PF05000">
    <property type="entry name" value="RNA_pol_Rpb1_4"/>
    <property type="match status" value="1"/>
</dbReference>
<gene>
    <name evidence="15" type="primary">Rpb1</name>
</gene>
<dbReference type="PANTHER" id="PTHR19376:SF37">
    <property type="entry name" value="DNA-DIRECTED RNA POLYMERASE II SUBUNIT RPB1"/>
    <property type="match status" value="1"/>
</dbReference>
<dbReference type="GO" id="GO:0046872">
    <property type="term" value="F:metal ion binding"/>
    <property type="evidence" value="ECO:0007669"/>
    <property type="project" value="UniProtKB-KW"/>
</dbReference>